<dbReference type="Proteomes" id="UP000887222">
    <property type="component" value="Unassembled WGS sequence"/>
</dbReference>
<dbReference type="EMBL" id="BPMK01000014">
    <property type="protein sequence ID" value="GIZ53115.1"/>
    <property type="molecule type" value="Genomic_DNA"/>
</dbReference>
<keyword evidence="3" id="KW-1185">Reference proteome</keyword>
<gene>
    <name evidence="2" type="ORF">NCCP691_31290</name>
</gene>
<evidence type="ECO:0000313" key="3">
    <source>
        <dbReference type="Proteomes" id="UP000887222"/>
    </source>
</evidence>
<protein>
    <recommendedName>
        <fullName evidence="4">Outer membrane protein with beta-barrel domain</fullName>
    </recommendedName>
</protein>
<feature type="signal peptide" evidence="1">
    <location>
        <begin position="1"/>
        <end position="19"/>
    </location>
</feature>
<dbReference type="Gene3D" id="2.40.160.170">
    <property type="match status" value="1"/>
</dbReference>
<proteinExistence type="predicted"/>
<name>A0ABQ4Q7E3_9BURK</name>
<keyword evidence="1" id="KW-0732">Signal</keyword>
<evidence type="ECO:0000256" key="1">
    <source>
        <dbReference type="SAM" id="SignalP"/>
    </source>
</evidence>
<organism evidence="2 3">
    <name type="scientific">Noviherbaspirillum aridicola</name>
    <dbReference type="NCBI Taxonomy" id="2849687"/>
    <lineage>
        <taxon>Bacteria</taxon>
        <taxon>Pseudomonadati</taxon>
        <taxon>Pseudomonadota</taxon>
        <taxon>Betaproteobacteria</taxon>
        <taxon>Burkholderiales</taxon>
        <taxon>Oxalobacteraceae</taxon>
        <taxon>Noviherbaspirillum</taxon>
    </lineage>
</organism>
<accession>A0ABQ4Q7E3</accession>
<evidence type="ECO:0008006" key="4">
    <source>
        <dbReference type="Google" id="ProtNLM"/>
    </source>
</evidence>
<comment type="caution">
    <text evidence="2">The sequence shown here is derived from an EMBL/GenBank/DDBJ whole genome shotgun (WGS) entry which is preliminary data.</text>
</comment>
<feature type="chain" id="PRO_5045630316" description="Outer membrane protein with beta-barrel domain" evidence="1">
    <location>
        <begin position="20"/>
        <end position="222"/>
    </location>
</feature>
<dbReference type="RefSeq" id="WP_238482463.1">
    <property type="nucleotide sequence ID" value="NZ_BPMK01000014.1"/>
</dbReference>
<evidence type="ECO:0000313" key="2">
    <source>
        <dbReference type="EMBL" id="GIZ53115.1"/>
    </source>
</evidence>
<sequence>MKKSLAALAILAAASAAHAQQPDLHGDVGTTGAGFHATVPLGDQLNARLGLGYLGYSYNGSTREMDYRLKLKANTYDALLDWYPAKDSGFRVTAGLAFNGNKIEARGEPDASGNFTIGGNTYSAATAGTVKGKVSFNKIAPYLGLGYGSGGDREKGWSFSTDVGVLFQGSARTTLSSSGCSAGAAACSQLSADLARENRELRKEADRFRLYPVVRIGVSYKF</sequence>
<reference evidence="2 3" key="1">
    <citation type="journal article" date="2022" name="Int. J. Syst. Evol. Microbiol.">
        <title>Noviherbaspirillum aridicola sp. nov., isolated from an arid soil in Pakistan.</title>
        <authorList>
            <person name="Khan I.U."/>
            <person name="Saqib M."/>
            <person name="Amin A."/>
            <person name="Hussain F."/>
            <person name="Li L."/>
            <person name="Liu Y.H."/>
            <person name="Fang B.Z."/>
            <person name="Ahmed I."/>
            <person name="Li W.J."/>
        </authorList>
    </citation>
    <scope>NUCLEOTIDE SEQUENCE [LARGE SCALE GENOMIC DNA]</scope>
    <source>
        <strain evidence="2 3">NCCP-691</strain>
    </source>
</reference>